<dbReference type="PANTHER" id="PTHR34106:SF5">
    <property type="entry name" value="GLYCOSIDASE"/>
    <property type="match status" value="1"/>
</dbReference>
<dbReference type="Proteomes" id="UP000228533">
    <property type="component" value="Unassembled WGS sequence"/>
</dbReference>
<keyword evidence="2" id="KW-0808">Transferase</keyword>
<comment type="similarity">
    <text evidence="3">Belongs to the glycosyl hydrolase 130 family.</text>
</comment>
<evidence type="ECO:0000313" key="4">
    <source>
        <dbReference type="EMBL" id="PIT96386.1"/>
    </source>
</evidence>
<evidence type="ECO:0000313" key="5">
    <source>
        <dbReference type="Proteomes" id="UP000228533"/>
    </source>
</evidence>
<dbReference type="SUPFAM" id="SSF75005">
    <property type="entry name" value="Arabinanase/levansucrase/invertase"/>
    <property type="match status" value="1"/>
</dbReference>
<dbReference type="GO" id="GO:0016757">
    <property type="term" value="F:glycosyltransferase activity"/>
    <property type="evidence" value="ECO:0007669"/>
    <property type="project" value="UniProtKB-KW"/>
</dbReference>
<name>A0A2M6WUJ3_9BACT</name>
<dbReference type="CDD" id="cd18614">
    <property type="entry name" value="GH130"/>
    <property type="match status" value="1"/>
</dbReference>
<sequence length="349" mass="40128">MIEVKREGIILKPIPAAFEMRSVFNPGVWQNGNSVEILYRAVADDYVSTIGYARLEGPMTLVERLDYPLYRPEEKYESQGLEDPRIVKIDDSFLVTYVAHNGQDAISAYLYGDDLKNLKRGGLLSPEITYKEMPKIWRWTKLKDEYLMFQAFYQNFNGKNVLLWHKDLVPFPEKINGQFTFLERILPDIQLVSAESLDDFQDKYFWIRHLFHLDEQLVLEADYDFEARNIGGGAPPLKTADGWLMIYHGVEEKHDSRTYSAGVALLDLNDPRKVIARLPYPLLKPETDYEVSGQVNNVVFPTGLSLFDDRLYIYYGGADNCIAVASLVLSELLNELKKYPIANAYAQNK</sequence>
<evidence type="ECO:0000256" key="2">
    <source>
        <dbReference type="ARBA" id="ARBA00022679"/>
    </source>
</evidence>
<dbReference type="InterPro" id="IPR023296">
    <property type="entry name" value="Glyco_hydro_beta-prop_sf"/>
</dbReference>
<gene>
    <name evidence="4" type="ORF">COT94_00285</name>
</gene>
<protein>
    <submittedName>
        <fullName evidence="4">Pesticidal protein Cry7Aa</fullName>
    </submittedName>
</protein>
<organism evidence="4 5">
    <name type="scientific">Candidatus Falkowbacteria bacterium CG10_big_fil_rev_8_21_14_0_10_37_14</name>
    <dbReference type="NCBI Taxonomy" id="1974561"/>
    <lineage>
        <taxon>Bacteria</taxon>
        <taxon>Candidatus Falkowiibacteriota</taxon>
    </lineage>
</organism>
<proteinExistence type="inferred from homology"/>
<accession>A0A2M6WUJ3</accession>
<comment type="caution">
    <text evidence="4">The sequence shown here is derived from an EMBL/GenBank/DDBJ whole genome shotgun (WGS) entry which is preliminary data.</text>
</comment>
<dbReference type="PIRSF" id="PIRSF016202">
    <property type="entry name" value="PH1107"/>
    <property type="match status" value="1"/>
</dbReference>
<keyword evidence="1" id="KW-0328">Glycosyltransferase</keyword>
<dbReference type="InterPro" id="IPR007184">
    <property type="entry name" value="Mannoside_phosphorylase"/>
</dbReference>
<dbReference type="Gene3D" id="2.115.10.20">
    <property type="entry name" value="Glycosyl hydrolase domain, family 43"/>
    <property type="match status" value="1"/>
</dbReference>
<dbReference type="EMBL" id="PFAM01000004">
    <property type="protein sequence ID" value="PIT96386.1"/>
    <property type="molecule type" value="Genomic_DNA"/>
</dbReference>
<evidence type="ECO:0000256" key="3">
    <source>
        <dbReference type="ARBA" id="ARBA00024356"/>
    </source>
</evidence>
<dbReference type="AlphaFoldDB" id="A0A2M6WUJ3"/>
<dbReference type="Pfam" id="PF04041">
    <property type="entry name" value="Glyco_hydro_130"/>
    <property type="match status" value="1"/>
</dbReference>
<dbReference type="PANTHER" id="PTHR34106">
    <property type="entry name" value="GLYCOSIDASE"/>
    <property type="match status" value="1"/>
</dbReference>
<reference evidence="5" key="1">
    <citation type="submission" date="2017-09" db="EMBL/GenBank/DDBJ databases">
        <title>Depth-based differentiation of microbial function through sediment-hosted aquifers and enrichment of novel symbionts in the deep terrestrial subsurface.</title>
        <authorList>
            <person name="Probst A.J."/>
            <person name="Ladd B."/>
            <person name="Jarett J.K."/>
            <person name="Geller-Mcgrath D.E."/>
            <person name="Sieber C.M.K."/>
            <person name="Emerson J.B."/>
            <person name="Anantharaman K."/>
            <person name="Thomas B.C."/>
            <person name="Malmstrom R."/>
            <person name="Stieglmeier M."/>
            <person name="Klingl A."/>
            <person name="Woyke T."/>
            <person name="Ryan C.M."/>
            <person name="Banfield J.F."/>
        </authorList>
    </citation>
    <scope>NUCLEOTIDE SEQUENCE [LARGE SCALE GENOMIC DNA]</scope>
</reference>
<evidence type="ECO:0000256" key="1">
    <source>
        <dbReference type="ARBA" id="ARBA00022676"/>
    </source>
</evidence>